<reference evidence="2 3" key="1">
    <citation type="journal article" date="2019" name="Philos. Trans. R. Soc. Lond., B, Biol. Sci.">
        <title>Ant behaviour and brain gene expression of defending hosts depend on the ecological success of the intruding social parasite.</title>
        <authorList>
            <person name="Kaur R."/>
            <person name="Stoldt M."/>
            <person name="Jongepier E."/>
            <person name="Feldmeyer B."/>
            <person name="Menzel F."/>
            <person name="Bornberg-Bauer E."/>
            <person name="Foitzik S."/>
        </authorList>
    </citation>
    <scope>NUCLEOTIDE SEQUENCE [LARGE SCALE GENOMIC DNA]</scope>
    <source>
        <tissue evidence="2">Whole body</tissue>
    </source>
</reference>
<sequence length="162" mass="18466">MRLNATSSVPSFIICVTSTVLVILISVNQKAYAKRGCSSFGHSCYGGHGKRFDSTMQRNTLQDRASQNVQEAPLPNDKLFYVLSNNDKLRKRPEAFIETDEDDMEDNQQDDVLPLSAILNQWKKKKIKENFNVLCPIHQPLHKVVLHKAVIQILMNHPINHQ</sequence>
<keyword evidence="3" id="KW-1185">Reference proteome</keyword>
<evidence type="ECO:0000256" key="1">
    <source>
        <dbReference type="SAM" id="Phobius"/>
    </source>
</evidence>
<organism evidence="2 3">
    <name type="scientific">Temnothorax longispinosus</name>
    <dbReference type="NCBI Taxonomy" id="300112"/>
    <lineage>
        <taxon>Eukaryota</taxon>
        <taxon>Metazoa</taxon>
        <taxon>Ecdysozoa</taxon>
        <taxon>Arthropoda</taxon>
        <taxon>Hexapoda</taxon>
        <taxon>Insecta</taxon>
        <taxon>Pterygota</taxon>
        <taxon>Neoptera</taxon>
        <taxon>Endopterygota</taxon>
        <taxon>Hymenoptera</taxon>
        <taxon>Apocrita</taxon>
        <taxon>Aculeata</taxon>
        <taxon>Formicoidea</taxon>
        <taxon>Formicidae</taxon>
        <taxon>Myrmicinae</taxon>
        <taxon>Temnothorax</taxon>
    </lineage>
</organism>
<dbReference type="EMBL" id="QBLH01000268">
    <property type="protein sequence ID" value="TGZ56901.1"/>
    <property type="molecule type" value="Genomic_DNA"/>
</dbReference>
<name>A0A4S2L2U5_9HYME</name>
<evidence type="ECO:0008006" key="4">
    <source>
        <dbReference type="Google" id="ProtNLM"/>
    </source>
</evidence>
<feature type="non-terminal residue" evidence="2">
    <location>
        <position position="162"/>
    </location>
</feature>
<feature type="transmembrane region" description="Helical" evidence="1">
    <location>
        <begin position="6"/>
        <end position="25"/>
    </location>
</feature>
<gene>
    <name evidence="2" type="ORF">DBV15_11825</name>
</gene>
<accession>A0A4S2L2U5</accession>
<comment type="caution">
    <text evidence="2">The sequence shown here is derived from an EMBL/GenBank/DDBJ whole genome shotgun (WGS) entry which is preliminary data.</text>
</comment>
<keyword evidence="1" id="KW-1133">Transmembrane helix</keyword>
<proteinExistence type="predicted"/>
<evidence type="ECO:0000313" key="2">
    <source>
        <dbReference type="EMBL" id="TGZ56901.1"/>
    </source>
</evidence>
<dbReference type="AlphaFoldDB" id="A0A4S2L2U5"/>
<protein>
    <recommendedName>
        <fullName evidence="4">Neuropeptide CCHamide-2</fullName>
    </recommendedName>
</protein>
<evidence type="ECO:0000313" key="3">
    <source>
        <dbReference type="Proteomes" id="UP000310200"/>
    </source>
</evidence>
<keyword evidence="1" id="KW-0812">Transmembrane</keyword>
<dbReference type="Proteomes" id="UP000310200">
    <property type="component" value="Unassembled WGS sequence"/>
</dbReference>
<keyword evidence="1" id="KW-0472">Membrane</keyword>